<dbReference type="InterPro" id="IPR000415">
    <property type="entry name" value="Nitroreductase-like"/>
</dbReference>
<dbReference type="GeneID" id="89230785"/>
<dbReference type="RefSeq" id="WP_338102450.1">
    <property type="nucleotide sequence ID" value="NZ_CP131060.1"/>
</dbReference>
<dbReference type="Proteomes" id="UP001303587">
    <property type="component" value="Chromosome"/>
</dbReference>
<keyword evidence="3" id="KW-1185">Reference proteome</keyword>
<dbReference type="Pfam" id="PF00881">
    <property type="entry name" value="Nitroreductase"/>
    <property type="match status" value="1"/>
</dbReference>
<dbReference type="GO" id="GO:0008752">
    <property type="term" value="F:FMN reductase [NAD(P)H] activity"/>
    <property type="evidence" value="ECO:0007669"/>
    <property type="project" value="UniProtKB-EC"/>
</dbReference>
<dbReference type="EMBL" id="CP131060">
    <property type="protein sequence ID" value="WNY26117.1"/>
    <property type="molecule type" value="Genomic_DNA"/>
</dbReference>
<evidence type="ECO:0000313" key="3">
    <source>
        <dbReference type="Proteomes" id="UP001303587"/>
    </source>
</evidence>
<dbReference type="SUPFAM" id="SSF55469">
    <property type="entry name" value="FMN-dependent nitroreductase-like"/>
    <property type="match status" value="1"/>
</dbReference>
<sequence length="187" mass="21002">MTNDSTIIENETVRAILTRHSVRKYTQEPVSGDEILTLMECARFAPSGLNNQPWRYVLIQNNETKQKLSKLTHYSEIVKTAPLLVAGFLDAAASYNREKDIAAIGAGFENILLAAHSMNLGAVWLGEILKNKDAVAEILSVPKNYELMAVIAVGHPAEDSIRLSRQNERNDRKSLDDIVFWEKYSEK</sequence>
<dbReference type="InterPro" id="IPR029479">
    <property type="entry name" value="Nitroreductase"/>
</dbReference>
<dbReference type="PANTHER" id="PTHR23026">
    <property type="entry name" value="NADPH NITROREDUCTASE"/>
    <property type="match status" value="1"/>
</dbReference>
<dbReference type="EC" id="1.5.1.39" evidence="2"/>
<organism evidence="2 3">
    <name type="scientific">Methanolapillus millepedarum</name>
    <dbReference type="NCBI Taxonomy" id="3028296"/>
    <lineage>
        <taxon>Archaea</taxon>
        <taxon>Methanobacteriati</taxon>
        <taxon>Methanobacteriota</taxon>
        <taxon>Stenosarchaea group</taxon>
        <taxon>Methanomicrobia</taxon>
        <taxon>Methanosarcinales</taxon>
        <taxon>Methanosarcinaceae</taxon>
        <taxon>Methanolapillus</taxon>
    </lineage>
</organism>
<dbReference type="CDD" id="cd02062">
    <property type="entry name" value="Nitro_FMN_reductase"/>
    <property type="match status" value="1"/>
</dbReference>
<name>A0AA96VGH1_9EURY</name>
<reference evidence="2 3" key="1">
    <citation type="submission" date="2023-07" db="EMBL/GenBank/DDBJ databases">
        <title>Closed genoem sequence of Methanosarcinaceae archaeon Ac7.</title>
        <authorList>
            <person name="Poehlein A."/>
            <person name="Protasov E."/>
            <person name="Platt K."/>
            <person name="Reeh H."/>
            <person name="Daniel R."/>
            <person name="Brune A."/>
        </authorList>
    </citation>
    <scope>NUCLEOTIDE SEQUENCE [LARGE SCALE GENOMIC DNA]</scope>
    <source>
        <strain evidence="2 3">Ac7</strain>
    </source>
</reference>
<dbReference type="PANTHER" id="PTHR23026:SF123">
    <property type="entry name" value="NAD(P)H NITROREDUCTASE RV3131-RELATED"/>
    <property type="match status" value="1"/>
</dbReference>
<accession>A0AA96VGH1</accession>
<dbReference type="InterPro" id="IPR050627">
    <property type="entry name" value="Nitroreductase/BluB"/>
</dbReference>
<proteinExistence type="predicted"/>
<evidence type="ECO:0000259" key="1">
    <source>
        <dbReference type="Pfam" id="PF00881"/>
    </source>
</evidence>
<feature type="domain" description="Nitroreductase" evidence="1">
    <location>
        <begin position="16"/>
        <end position="79"/>
    </location>
</feature>
<gene>
    <name evidence="2" type="primary">nfrA2_2</name>
    <name evidence="2" type="ORF">MsAc7_16890</name>
</gene>
<dbReference type="Gene3D" id="3.40.109.10">
    <property type="entry name" value="NADH Oxidase"/>
    <property type="match status" value="1"/>
</dbReference>
<keyword evidence="2" id="KW-0560">Oxidoreductase</keyword>
<protein>
    <submittedName>
        <fullName evidence="2">FMN reductase [NAD(P)H]</fullName>
        <ecNumber evidence="2">1.5.1.39</ecNumber>
    </submittedName>
</protein>
<dbReference type="AlphaFoldDB" id="A0AA96VGH1"/>
<evidence type="ECO:0000313" key="2">
    <source>
        <dbReference type="EMBL" id="WNY26117.1"/>
    </source>
</evidence>